<protein>
    <submittedName>
        <fullName evidence="1">Uncharacterized protein</fullName>
    </submittedName>
</protein>
<evidence type="ECO:0000313" key="1">
    <source>
        <dbReference type="EMBL" id="DAE28773.1"/>
    </source>
</evidence>
<sequence length="35" mass="4185">MKNKYIRKGNRIVSVRDAPWFAFGKEVDREKSRTT</sequence>
<proteinExistence type="predicted"/>
<accession>A0A8S5RCH5</accession>
<name>A0A8S5RCH5_9VIRU</name>
<reference evidence="1" key="1">
    <citation type="journal article" date="2021" name="Proc. Natl. Acad. Sci. U.S.A.">
        <title>A Catalog of Tens of Thousands of Viruses from Human Metagenomes Reveals Hidden Associations with Chronic Diseases.</title>
        <authorList>
            <person name="Tisza M.J."/>
            <person name="Buck C.B."/>
        </authorList>
    </citation>
    <scope>NUCLEOTIDE SEQUENCE</scope>
    <source>
        <strain evidence="1">CtmTa7</strain>
    </source>
</reference>
<organism evidence="1">
    <name type="scientific">virus sp. ctmTa7</name>
    <dbReference type="NCBI Taxonomy" id="2828255"/>
    <lineage>
        <taxon>Viruses</taxon>
    </lineage>
</organism>
<dbReference type="EMBL" id="BK059091">
    <property type="protein sequence ID" value="DAE28773.1"/>
    <property type="molecule type" value="Genomic_DNA"/>
</dbReference>